<dbReference type="PANTHER" id="PTHR21576:SF158">
    <property type="entry name" value="RIBOSOMAL RNA-PROCESSING PROTEIN 12-LIKE CONSERVED DOMAIN-CONTAINING PROTEIN"/>
    <property type="match status" value="1"/>
</dbReference>
<feature type="transmembrane region" description="Helical" evidence="5">
    <location>
        <begin position="79"/>
        <end position="98"/>
    </location>
</feature>
<dbReference type="Proteomes" id="UP000013827">
    <property type="component" value="Unassembled WGS sequence"/>
</dbReference>
<evidence type="ECO:0000256" key="2">
    <source>
        <dbReference type="ARBA" id="ARBA00022692"/>
    </source>
</evidence>
<evidence type="ECO:0000256" key="1">
    <source>
        <dbReference type="ARBA" id="ARBA00004141"/>
    </source>
</evidence>
<name>A0A0D3L1G1_EMIH1</name>
<sequence>MPSTAATTSLPRRAFVACLYAGCATGSFYGFGIYGGAIQSSLGLSDASLANINTVPYALGFVSAPLAGRVTKAFGPAAGLLLGGAIQAALQVAMYAIATGAAPTGAIDPGTALVLCACVVYVGGQLISSAAFSTPVLHFRRKRGRVVSLVKAFVGLSGAVVSQAYVVAFGVPSREPGALRCLLIWAAISAGTCFFGAACIPRSPSQQSREPAALLRLCFWLLLLLCGASMAASLARTQLSLPQMLRRPDSWLLWLAGCAAIGGGNFFATNVGQLVRASGSHPQLVAQLVTLFSTGNMLGRLVGCDARGRSRCGIVVMLCVGMAAAHGLLLAAQLPVAQLPHAARGEVLHGPPSAPAHTHTLLLAGALLAGTSFGTIWPHLVVLASELFGSDHLHTNYLFYDGGCGATGTLLLANLLPRLFHRRVAASSSASCDASCFVKAHAAIAAIALAGAVAAVVLARRSAPLYTRIGLSLEKSRQKRRGMTKRAQSAWSLSQAIASGADPLPSASPSPSPSP</sequence>
<dbReference type="GO" id="GO:0016020">
    <property type="term" value="C:membrane"/>
    <property type="evidence" value="ECO:0007669"/>
    <property type="project" value="UniProtKB-SubCell"/>
</dbReference>
<protein>
    <recommendedName>
        <fullName evidence="6">Nodulin-like domain-containing protein</fullName>
    </recommendedName>
</protein>
<reference evidence="7" key="2">
    <citation type="submission" date="2024-10" db="UniProtKB">
        <authorList>
            <consortium name="EnsemblProtists"/>
        </authorList>
    </citation>
    <scope>IDENTIFICATION</scope>
</reference>
<keyword evidence="8" id="KW-1185">Reference proteome</keyword>
<feature type="transmembrane region" description="Helical" evidence="5">
    <location>
        <begin position="437"/>
        <end position="459"/>
    </location>
</feature>
<dbReference type="KEGG" id="ehx:EMIHUDRAFT_447490"/>
<dbReference type="SUPFAM" id="SSF103473">
    <property type="entry name" value="MFS general substrate transporter"/>
    <property type="match status" value="1"/>
</dbReference>
<dbReference type="Pfam" id="PF06813">
    <property type="entry name" value="Nodulin-like"/>
    <property type="match status" value="1"/>
</dbReference>
<feature type="transmembrane region" description="Helical" evidence="5">
    <location>
        <begin position="110"/>
        <end position="137"/>
    </location>
</feature>
<feature type="transmembrane region" description="Helical" evidence="5">
    <location>
        <begin position="149"/>
        <end position="171"/>
    </location>
</feature>
<dbReference type="GeneID" id="17287116"/>
<dbReference type="RefSeq" id="XP_005794275.1">
    <property type="nucleotide sequence ID" value="XM_005794218.1"/>
</dbReference>
<keyword evidence="3 5" id="KW-1133">Transmembrane helix</keyword>
<keyword evidence="4 5" id="KW-0472">Membrane</keyword>
<proteinExistence type="predicted"/>
<dbReference type="InterPro" id="IPR010658">
    <property type="entry name" value="Nodulin-like"/>
</dbReference>
<feature type="transmembrane region" description="Helical" evidence="5">
    <location>
        <begin position="14"/>
        <end position="37"/>
    </location>
</feature>
<dbReference type="PANTHER" id="PTHR21576">
    <property type="entry name" value="UNCHARACTERIZED NODULIN-LIKE PROTEIN"/>
    <property type="match status" value="1"/>
</dbReference>
<evidence type="ECO:0000256" key="5">
    <source>
        <dbReference type="SAM" id="Phobius"/>
    </source>
</evidence>
<dbReference type="OMA" id="NEFTAPW"/>
<accession>A0A0D3L1G1</accession>
<evidence type="ECO:0000313" key="7">
    <source>
        <dbReference type="EnsemblProtists" id="EOD41846"/>
    </source>
</evidence>
<feature type="transmembrane region" description="Helical" evidence="5">
    <location>
        <begin position="358"/>
        <end position="377"/>
    </location>
</feature>
<evidence type="ECO:0000313" key="8">
    <source>
        <dbReference type="Proteomes" id="UP000013827"/>
    </source>
</evidence>
<evidence type="ECO:0000256" key="4">
    <source>
        <dbReference type="ARBA" id="ARBA00023136"/>
    </source>
</evidence>
<evidence type="ECO:0000259" key="6">
    <source>
        <dbReference type="Pfam" id="PF06813"/>
    </source>
</evidence>
<reference evidence="8" key="1">
    <citation type="journal article" date="2013" name="Nature">
        <title>Pan genome of the phytoplankton Emiliania underpins its global distribution.</title>
        <authorList>
            <person name="Read B.A."/>
            <person name="Kegel J."/>
            <person name="Klute M.J."/>
            <person name="Kuo A."/>
            <person name="Lefebvre S.C."/>
            <person name="Maumus F."/>
            <person name="Mayer C."/>
            <person name="Miller J."/>
            <person name="Monier A."/>
            <person name="Salamov A."/>
            <person name="Young J."/>
            <person name="Aguilar M."/>
            <person name="Claverie J.M."/>
            <person name="Frickenhaus S."/>
            <person name="Gonzalez K."/>
            <person name="Herman E.K."/>
            <person name="Lin Y.C."/>
            <person name="Napier J."/>
            <person name="Ogata H."/>
            <person name="Sarno A.F."/>
            <person name="Shmutz J."/>
            <person name="Schroeder D."/>
            <person name="de Vargas C."/>
            <person name="Verret F."/>
            <person name="von Dassow P."/>
            <person name="Valentin K."/>
            <person name="Van de Peer Y."/>
            <person name="Wheeler G."/>
            <person name="Dacks J.B."/>
            <person name="Delwiche C.F."/>
            <person name="Dyhrman S.T."/>
            <person name="Glockner G."/>
            <person name="John U."/>
            <person name="Richards T."/>
            <person name="Worden A.Z."/>
            <person name="Zhang X."/>
            <person name="Grigoriev I.V."/>
            <person name="Allen A.E."/>
            <person name="Bidle K."/>
            <person name="Borodovsky M."/>
            <person name="Bowler C."/>
            <person name="Brownlee C."/>
            <person name="Cock J.M."/>
            <person name="Elias M."/>
            <person name="Gladyshev V.N."/>
            <person name="Groth M."/>
            <person name="Guda C."/>
            <person name="Hadaegh A."/>
            <person name="Iglesias-Rodriguez M.D."/>
            <person name="Jenkins J."/>
            <person name="Jones B.M."/>
            <person name="Lawson T."/>
            <person name="Leese F."/>
            <person name="Lindquist E."/>
            <person name="Lobanov A."/>
            <person name="Lomsadze A."/>
            <person name="Malik S.B."/>
            <person name="Marsh M.E."/>
            <person name="Mackinder L."/>
            <person name="Mock T."/>
            <person name="Mueller-Roeber B."/>
            <person name="Pagarete A."/>
            <person name="Parker M."/>
            <person name="Probert I."/>
            <person name="Quesneville H."/>
            <person name="Raines C."/>
            <person name="Rensing S.A."/>
            <person name="Riano-Pachon D.M."/>
            <person name="Richier S."/>
            <person name="Rokitta S."/>
            <person name="Shiraiwa Y."/>
            <person name="Soanes D.M."/>
            <person name="van der Giezen M."/>
            <person name="Wahlund T.M."/>
            <person name="Williams B."/>
            <person name="Wilson W."/>
            <person name="Wolfe G."/>
            <person name="Wurch L.L."/>
        </authorList>
    </citation>
    <scope>NUCLEOTIDE SEQUENCE</scope>
</reference>
<dbReference type="InterPro" id="IPR036259">
    <property type="entry name" value="MFS_trans_sf"/>
</dbReference>
<dbReference type="PaxDb" id="2903-EOD41846"/>
<feature type="transmembrane region" description="Helical" evidence="5">
    <location>
        <begin position="49"/>
        <end position="67"/>
    </location>
</feature>
<dbReference type="EnsemblProtists" id="EOD41846">
    <property type="protein sequence ID" value="EOD41846"/>
    <property type="gene ID" value="EMIHUDRAFT_447490"/>
</dbReference>
<feature type="transmembrane region" description="Helical" evidence="5">
    <location>
        <begin position="212"/>
        <end position="231"/>
    </location>
</feature>
<dbReference type="Gene3D" id="1.20.1250.20">
    <property type="entry name" value="MFS general substrate transporter like domains"/>
    <property type="match status" value="1"/>
</dbReference>
<feature type="transmembrane region" description="Helical" evidence="5">
    <location>
        <begin position="177"/>
        <end position="200"/>
    </location>
</feature>
<feature type="transmembrane region" description="Helical" evidence="5">
    <location>
        <begin position="251"/>
        <end position="272"/>
    </location>
</feature>
<keyword evidence="2 5" id="KW-0812">Transmembrane</keyword>
<dbReference type="HOGENOM" id="CLU_529401_0_0_1"/>
<feature type="transmembrane region" description="Helical" evidence="5">
    <location>
        <begin position="314"/>
        <end position="337"/>
    </location>
</feature>
<evidence type="ECO:0000256" key="3">
    <source>
        <dbReference type="ARBA" id="ARBA00022989"/>
    </source>
</evidence>
<feature type="domain" description="Nodulin-like" evidence="6">
    <location>
        <begin position="15"/>
        <end position="235"/>
    </location>
</feature>
<comment type="subcellular location">
    <subcellularLocation>
        <location evidence="1">Membrane</location>
        <topology evidence="1">Multi-pass membrane protein</topology>
    </subcellularLocation>
</comment>
<feature type="transmembrane region" description="Helical" evidence="5">
    <location>
        <begin position="397"/>
        <end position="416"/>
    </location>
</feature>
<organism evidence="7 8">
    <name type="scientific">Emiliania huxleyi (strain CCMP1516)</name>
    <dbReference type="NCBI Taxonomy" id="280463"/>
    <lineage>
        <taxon>Eukaryota</taxon>
        <taxon>Haptista</taxon>
        <taxon>Haptophyta</taxon>
        <taxon>Prymnesiophyceae</taxon>
        <taxon>Isochrysidales</taxon>
        <taxon>Noelaerhabdaceae</taxon>
        <taxon>Emiliania</taxon>
    </lineage>
</organism>
<dbReference type="AlphaFoldDB" id="A0A0D3L1G1"/>